<reference evidence="5 6" key="1">
    <citation type="submission" date="2016-10" db="EMBL/GenBank/DDBJ databases">
        <authorList>
            <person name="de Groot N.N."/>
        </authorList>
    </citation>
    <scope>NUCLEOTIDE SEQUENCE [LARGE SCALE GENOMIC DNA]</scope>
    <source>
        <strain evidence="5 6">DSM 26424</strain>
    </source>
</reference>
<keyword evidence="3" id="KW-0460">Magnesium</keyword>
<dbReference type="CDD" id="cd03316">
    <property type="entry name" value="MR_like"/>
    <property type="match status" value="1"/>
</dbReference>
<evidence type="ECO:0000256" key="2">
    <source>
        <dbReference type="ARBA" id="ARBA00022723"/>
    </source>
</evidence>
<dbReference type="SUPFAM" id="SSF54826">
    <property type="entry name" value="Enolase N-terminal domain-like"/>
    <property type="match status" value="1"/>
</dbReference>
<dbReference type="PROSITE" id="PS00908">
    <property type="entry name" value="MR_MLE_1"/>
    <property type="match status" value="1"/>
</dbReference>
<dbReference type="InterPro" id="IPR029065">
    <property type="entry name" value="Enolase_C-like"/>
</dbReference>
<dbReference type="AlphaFoldDB" id="A0A1G8KY21"/>
<dbReference type="InterPro" id="IPR046945">
    <property type="entry name" value="RHMD-like"/>
</dbReference>
<dbReference type="PANTHER" id="PTHR13794:SF58">
    <property type="entry name" value="MITOCHONDRIAL ENOLASE SUPERFAMILY MEMBER 1"/>
    <property type="match status" value="1"/>
</dbReference>
<name>A0A1G8KY21_9RHOB</name>
<dbReference type="SUPFAM" id="SSF51604">
    <property type="entry name" value="Enolase C-terminal domain-like"/>
    <property type="match status" value="1"/>
</dbReference>
<dbReference type="SMART" id="SM00922">
    <property type="entry name" value="MR_MLE"/>
    <property type="match status" value="1"/>
</dbReference>
<dbReference type="InterPro" id="IPR013341">
    <property type="entry name" value="Mandelate_racemase_N_dom"/>
</dbReference>
<dbReference type="OrthoDB" id="9802699at2"/>
<evidence type="ECO:0000259" key="4">
    <source>
        <dbReference type="SMART" id="SM00922"/>
    </source>
</evidence>
<dbReference type="InterPro" id="IPR036849">
    <property type="entry name" value="Enolase-like_C_sf"/>
</dbReference>
<dbReference type="InterPro" id="IPR029017">
    <property type="entry name" value="Enolase-like_N"/>
</dbReference>
<dbReference type="GO" id="GO:0016836">
    <property type="term" value="F:hydro-lyase activity"/>
    <property type="evidence" value="ECO:0007669"/>
    <property type="project" value="TreeGrafter"/>
</dbReference>
<dbReference type="EMBL" id="FNEJ01000005">
    <property type="protein sequence ID" value="SDI48279.1"/>
    <property type="molecule type" value="Genomic_DNA"/>
</dbReference>
<dbReference type="Pfam" id="PF13378">
    <property type="entry name" value="MR_MLE_C"/>
    <property type="match status" value="1"/>
</dbReference>
<accession>A0A1G8KY21</accession>
<organism evidence="5 6">
    <name type="scientific">Salipiger marinus</name>
    <dbReference type="NCBI Taxonomy" id="555512"/>
    <lineage>
        <taxon>Bacteria</taxon>
        <taxon>Pseudomonadati</taxon>
        <taxon>Pseudomonadota</taxon>
        <taxon>Alphaproteobacteria</taxon>
        <taxon>Rhodobacterales</taxon>
        <taxon>Roseobacteraceae</taxon>
        <taxon>Salipiger</taxon>
    </lineage>
</organism>
<dbReference type="InterPro" id="IPR018110">
    <property type="entry name" value="Mandel_Rmase/mucon_lact_enz_CS"/>
</dbReference>
<evidence type="ECO:0000256" key="3">
    <source>
        <dbReference type="ARBA" id="ARBA00022842"/>
    </source>
</evidence>
<evidence type="ECO:0000313" key="6">
    <source>
        <dbReference type="Proteomes" id="UP000199093"/>
    </source>
</evidence>
<dbReference type="RefSeq" id="WP_089845473.1">
    <property type="nucleotide sequence ID" value="NZ_FNEJ01000005.1"/>
</dbReference>
<dbReference type="GO" id="GO:0016052">
    <property type="term" value="P:carbohydrate catabolic process"/>
    <property type="evidence" value="ECO:0007669"/>
    <property type="project" value="TreeGrafter"/>
</dbReference>
<protein>
    <submittedName>
        <fullName evidence="5">L-alanine-DL-glutamate epimerase</fullName>
    </submittedName>
</protein>
<feature type="domain" description="Mandelate racemase/muconate lactonizing enzyme C-terminal" evidence="4">
    <location>
        <begin position="126"/>
        <end position="230"/>
    </location>
</feature>
<keyword evidence="2" id="KW-0479">Metal-binding</keyword>
<gene>
    <name evidence="5" type="ORF">SAMN04487993_1005159</name>
</gene>
<evidence type="ECO:0000313" key="5">
    <source>
        <dbReference type="EMBL" id="SDI48279.1"/>
    </source>
</evidence>
<dbReference type="SFLD" id="SFLDS00001">
    <property type="entry name" value="Enolase"/>
    <property type="match status" value="1"/>
</dbReference>
<dbReference type="InterPro" id="IPR013342">
    <property type="entry name" value="Mandelate_racemase_C"/>
</dbReference>
<dbReference type="Proteomes" id="UP000199093">
    <property type="component" value="Unassembled WGS sequence"/>
</dbReference>
<dbReference type="Gene3D" id="3.30.390.10">
    <property type="entry name" value="Enolase-like, N-terminal domain"/>
    <property type="match status" value="1"/>
</dbReference>
<proteinExistence type="predicted"/>
<dbReference type="SFLD" id="SFLDG00179">
    <property type="entry name" value="mandelate_racemase"/>
    <property type="match status" value="1"/>
</dbReference>
<keyword evidence="6" id="KW-1185">Reference proteome</keyword>
<evidence type="ECO:0000256" key="1">
    <source>
        <dbReference type="ARBA" id="ARBA00001946"/>
    </source>
</evidence>
<sequence>MKIAKLETFCTPLIGFLRVTTECGAQGWGQVSTYNADISCTVFHRQVARHALGADATDIAGLVQRIGDAELKFPGTYLRRATGALDTALWDLRGKAEGKPVTALLGGTPGPLRVYGSSMRRDITAADEAARLCHLRDTLGIDAFKWRVGKEAGRDIDKWPGRTEEIVPHVSKALGDGVTKLVDANSGFSPARAIEVGRLLEDHGISHFEEPCPYWEHDWTRQVTEALSIDVTGGEQDCELSSWQSIIGGRCVNVVQPDVLYLGGMCRTLEVARMAAEAGMTCTPHSANHGLVTLCAMHILRAIPNAGPYLEYSIEGPYTQQWADHLFVERPYAVRDGQVEVSDAPGWGIEVAPAFLEKAAYAVTEAA</sequence>
<dbReference type="GO" id="GO:0000287">
    <property type="term" value="F:magnesium ion binding"/>
    <property type="evidence" value="ECO:0007669"/>
    <property type="project" value="UniProtKB-ARBA"/>
</dbReference>
<dbReference type="Gene3D" id="3.20.20.120">
    <property type="entry name" value="Enolase-like C-terminal domain"/>
    <property type="match status" value="1"/>
</dbReference>
<comment type="cofactor">
    <cofactor evidence="1">
        <name>Mg(2+)</name>
        <dbReference type="ChEBI" id="CHEBI:18420"/>
    </cofactor>
</comment>
<dbReference type="Pfam" id="PF02746">
    <property type="entry name" value="MR_MLE_N"/>
    <property type="match status" value="1"/>
</dbReference>
<dbReference type="GO" id="GO:0009063">
    <property type="term" value="P:amino acid catabolic process"/>
    <property type="evidence" value="ECO:0007669"/>
    <property type="project" value="InterPro"/>
</dbReference>
<dbReference type="PANTHER" id="PTHR13794">
    <property type="entry name" value="ENOLASE SUPERFAMILY, MANDELATE RACEMASE"/>
    <property type="match status" value="1"/>
</dbReference>
<dbReference type="STRING" id="555512.SAMN04487993_1005159"/>